<evidence type="ECO:0000313" key="9">
    <source>
        <dbReference type="EMBL" id="SOC10344.1"/>
    </source>
</evidence>
<keyword evidence="6" id="KW-0812">Transmembrane</keyword>
<feature type="coiled-coil region" evidence="4">
    <location>
        <begin position="165"/>
        <end position="192"/>
    </location>
</feature>
<gene>
    <name evidence="9" type="ORF">SAMN05421512_106228</name>
</gene>
<dbReference type="AlphaFoldDB" id="A0A285SQ46"/>
<keyword evidence="4" id="KW-0175">Coiled coil</keyword>
<dbReference type="OrthoDB" id="354287at2"/>
<dbReference type="PROSITE" id="PS50885">
    <property type="entry name" value="HAMP"/>
    <property type="match status" value="1"/>
</dbReference>
<dbReference type="PANTHER" id="PTHR32089:SF112">
    <property type="entry name" value="LYSOZYME-LIKE PROTEIN-RELATED"/>
    <property type="match status" value="1"/>
</dbReference>
<dbReference type="GO" id="GO:0007165">
    <property type="term" value="P:signal transduction"/>
    <property type="evidence" value="ECO:0007669"/>
    <property type="project" value="UniProtKB-KW"/>
</dbReference>
<protein>
    <submittedName>
        <fullName evidence="9">Methyl-accepting chemotaxis protein</fullName>
    </submittedName>
</protein>
<dbReference type="CDD" id="cd06225">
    <property type="entry name" value="HAMP"/>
    <property type="match status" value="1"/>
</dbReference>
<feature type="region of interest" description="Disordered" evidence="5">
    <location>
        <begin position="364"/>
        <end position="383"/>
    </location>
</feature>
<feature type="domain" description="HAMP" evidence="8">
    <location>
        <begin position="218"/>
        <end position="271"/>
    </location>
</feature>
<proteinExistence type="inferred from homology"/>
<dbReference type="SMART" id="SM00283">
    <property type="entry name" value="MA"/>
    <property type="match status" value="1"/>
</dbReference>
<feature type="domain" description="Methyl-accepting transducer" evidence="7">
    <location>
        <begin position="313"/>
        <end position="549"/>
    </location>
</feature>
<evidence type="ECO:0000259" key="7">
    <source>
        <dbReference type="PROSITE" id="PS50111"/>
    </source>
</evidence>
<keyword evidence="1 3" id="KW-0807">Transducer</keyword>
<dbReference type="Pfam" id="PF00015">
    <property type="entry name" value="MCPsignal"/>
    <property type="match status" value="1"/>
</dbReference>
<feature type="coiled-coil region" evidence="4">
    <location>
        <begin position="264"/>
        <end position="302"/>
    </location>
</feature>
<keyword evidence="10" id="KW-1185">Reference proteome</keyword>
<dbReference type="SMART" id="SM00304">
    <property type="entry name" value="HAMP"/>
    <property type="match status" value="1"/>
</dbReference>
<dbReference type="GO" id="GO:0006935">
    <property type="term" value="P:chemotaxis"/>
    <property type="evidence" value="ECO:0007669"/>
    <property type="project" value="InterPro"/>
</dbReference>
<accession>A0A285SQ46</accession>
<name>A0A285SQ46_9HYPH</name>
<dbReference type="Gene3D" id="1.10.287.950">
    <property type="entry name" value="Methyl-accepting chemotaxis protein"/>
    <property type="match status" value="1"/>
</dbReference>
<dbReference type="Gene3D" id="6.10.340.10">
    <property type="match status" value="1"/>
</dbReference>
<evidence type="ECO:0000256" key="5">
    <source>
        <dbReference type="SAM" id="MobiDB-lite"/>
    </source>
</evidence>
<evidence type="ECO:0000256" key="2">
    <source>
        <dbReference type="ARBA" id="ARBA00029447"/>
    </source>
</evidence>
<evidence type="ECO:0000313" key="10">
    <source>
        <dbReference type="Proteomes" id="UP000219331"/>
    </source>
</evidence>
<feature type="transmembrane region" description="Helical" evidence="6">
    <location>
        <begin position="197"/>
        <end position="220"/>
    </location>
</feature>
<keyword evidence="6" id="KW-1133">Transmembrane helix</keyword>
<evidence type="ECO:0000256" key="3">
    <source>
        <dbReference type="PROSITE-ProRule" id="PRU00284"/>
    </source>
</evidence>
<dbReference type="SUPFAM" id="SSF58104">
    <property type="entry name" value="Methyl-accepting chemotaxis protein (MCP) signaling domain"/>
    <property type="match status" value="1"/>
</dbReference>
<evidence type="ECO:0000259" key="8">
    <source>
        <dbReference type="PROSITE" id="PS50885"/>
    </source>
</evidence>
<dbReference type="PANTHER" id="PTHR32089">
    <property type="entry name" value="METHYL-ACCEPTING CHEMOTAXIS PROTEIN MCPB"/>
    <property type="match status" value="1"/>
</dbReference>
<dbReference type="InterPro" id="IPR003660">
    <property type="entry name" value="HAMP_dom"/>
</dbReference>
<dbReference type="Pfam" id="PF00672">
    <property type="entry name" value="HAMP"/>
    <property type="match status" value="1"/>
</dbReference>
<dbReference type="STRING" id="538381.GCA_001696535_02753"/>
<dbReference type="Proteomes" id="UP000219331">
    <property type="component" value="Unassembled WGS sequence"/>
</dbReference>
<dbReference type="GO" id="GO:0016020">
    <property type="term" value="C:membrane"/>
    <property type="evidence" value="ECO:0007669"/>
    <property type="project" value="InterPro"/>
</dbReference>
<evidence type="ECO:0000256" key="4">
    <source>
        <dbReference type="SAM" id="Coils"/>
    </source>
</evidence>
<dbReference type="RefSeq" id="WP_097175154.1">
    <property type="nucleotide sequence ID" value="NZ_OBML01000006.1"/>
</dbReference>
<comment type="similarity">
    <text evidence="2">Belongs to the methyl-accepting chemotaxis (MCP) protein family.</text>
</comment>
<organism evidence="9 10">
    <name type="scientific">Stappia indica</name>
    <dbReference type="NCBI Taxonomy" id="538381"/>
    <lineage>
        <taxon>Bacteria</taxon>
        <taxon>Pseudomonadati</taxon>
        <taxon>Pseudomonadota</taxon>
        <taxon>Alphaproteobacteria</taxon>
        <taxon>Hyphomicrobiales</taxon>
        <taxon>Stappiaceae</taxon>
        <taxon>Stappia</taxon>
    </lineage>
</organism>
<dbReference type="PRINTS" id="PR00260">
    <property type="entry name" value="CHEMTRNSDUCR"/>
</dbReference>
<evidence type="ECO:0000256" key="1">
    <source>
        <dbReference type="ARBA" id="ARBA00023224"/>
    </source>
</evidence>
<dbReference type="PROSITE" id="PS50111">
    <property type="entry name" value="CHEMOTAXIS_TRANSDUC_2"/>
    <property type="match status" value="1"/>
</dbReference>
<dbReference type="InterPro" id="IPR004089">
    <property type="entry name" value="MCPsignal_dom"/>
</dbReference>
<dbReference type="InterPro" id="IPR004090">
    <property type="entry name" value="Chemotax_Me-accpt_rcpt"/>
</dbReference>
<dbReference type="GO" id="GO:0004888">
    <property type="term" value="F:transmembrane signaling receptor activity"/>
    <property type="evidence" value="ECO:0007669"/>
    <property type="project" value="InterPro"/>
</dbReference>
<dbReference type="EMBL" id="OBML01000006">
    <property type="protein sequence ID" value="SOC10344.1"/>
    <property type="molecule type" value="Genomic_DNA"/>
</dbReference>
<keyword evidence="6" id="KW-0472">Membrane</keyword>
<evidence type="ECO:0000256" key="6">
    <source>
        <dbReference type="SAM" id="Phobius"/>
    </source>
</evidence>
<sequence>MLRLSNIRILYKILLVIALLSAIAGVLTYQAISAMTVMDSASVRMSSQATNSRLIAQLSANLMAISRENYRMAADPRPETLKEAREGIAREREGFAKGMADVRAGDSAWITADLDQMQARWDTFQTEVDEDVDLVTTMGGNRTAEQSVILSDSMDATLAASRTVRQSFVDLSAKLTQEVERLKQEANAAYRQSETTMITLAIAGIIGGVFVGFLLTRFGIVNPIRALMGSVRQLADGQFDIEVAGRDRKDEVGEIAQAVEAFKVKLAEEARREAEAKVQRDLKAAEQRRVEMNRMADDFENAVGEIVNIVSSAATELQAAAGTLTSSAEETSSQSASVAAAAEQAAVNVQTVASAVEELASSAGEIGRQAEQSREVAGRAVTEAARTTTRMNELRTNADQIGAIISLIDEIAEKTNLLALNATIEAARAGEAGRGFAVVANEVKGLAEQTAKATAEISKQIKSMQSSTLDASEAISGIGRTIEDMSSISAAIFAAVGEQGNTTTEVARNVQQASQGAGEVTSNIVGVTQAAQEASSASAQVLSSASELAQQSEILRSRMSEFLQTVRAA</sequence>
<reference evidence="9 10" key="1">
    <citation type="submission" date="2017-08" db="EMBL/GenBank/DDBJ databases">
        <authorList>
            <person name="de Groot N.N."/>
        </authorList>
    </citation>
    <scope>NUCLEOTIDE SEQUENCE [LARGE SCALE GENOMIC DNA]</scope>
    <source>
        <strain evidence="9 10">USBA 352</strain>
    </source>
</reference>